<dbReference type="Proteomes" id="UP000484164">
    <property type="component" value="Unassembled WGS sequence"/>
</dbReference>
<evidence type="ECO:0000313" key="3">
    <source>
        <dbReference type="Proteomes" id="UP000484164"/>
    </source>
</evidence>
<comment type="caution">
    <text evidence="2">The sequence shown here is derived from an EMBL/GenBank/DDBJ whole genome shotgun (WGS) entry which is preliminary data.</text>
</comment>
<evidence type="ECO:0000256" key="1">
    <source>
        <dbReference type="SAM" id="Phobius"/>
    </source>
</evidence>
<dbReference type="OrthoDB" id="9914159at2"/>
<keyword evidence="1" id="KW-0812">Transmembrane</keyword>
<organism evidence="2 3">
    <name type="scientific">Phaeocystidibacter marisrubri</name>
    <dbReference type="NCBI Taxonomy" id="1577780"/>
    <lineage>
        <taxon>Bacteria</taxon>
        <taxon>Pseudomonadati</taxon>
        <taxon>Bacteroidota</taxon>
        <taxon>Flavobacteriia</taxon>
        <taxon>Flavobacteriales</taxon>
        <taxon>Phaeocystidibacteraceae</taxon>
        <taxon>Phaeocystidibacter</taxon>
    </lineage>
</organism>
<evidence type="ECO:0000313" key="2">
    <source>
        <dbReference type="EMBL" id="KAB2815136.1"/>
    </source>
</evidence>
<proteinExistence type="predicted"/>
<feature type="transmembrane region" description="Helical" evidence="1">
    <location>
        <begin position="12"/>
        <end position="29"/>
    </location>
</feature>
<protein>
    <submittedName>
        <fullName evidence="2">Uncharacterized protein</fullName>
    </submittedName>
</protein>
<reference evidence="2 3" key="1">
    <citation type="submission" date="2019-10" db="EMBL/GenBank/DDBJ databases">
        <title>Genome sequence of Phaeocystidibacter marisrubri JCM30614 (type strain).</title>
        <authorList>
            <person name="Bowman J.P."/>
        </authorList>
    </citation>
    <scope>NUCLEOTIDE SEQUENCE [LARGE SCALE GENOMIC DNA]</scope>
    <source>
        <strain evidence="2 3">JCM 30614</strain>
    </source>
</reference>
<keyword evidence="3" id="KW-1185">Reference proteome</keyword>
<sequence length="128" mass="14337">MRPIPFAWLKYASWFVFVQAALFVLYLWYDVATNGGQAVLALGISVVSVFTYPNIKNAGWGFWGGRNLCPNLSTFIVALFVLLISAVPFWISLLEGNVDYLFYLGWLIPGLLILRAYSTMAQAYAKPS</sequence>
<feature type="transmembrane region" description="Helical" evidence="1">
    <location>
        <begin position="35"/>
        <end position="52"/>
    </location>
</feature>
<dbReference type="AlphaFoldDB" id="A0A6L3ZBX5"/>
<accession>A0A6L3ZBX5</accession>
<keyword evidence="1" id="KW-1133">Transmembrane helix</keyword>
<feature type="transmembrane region" description="Helical" evidence="1">
    <location>
        <begin position="100"/>
        <end position="118"/>
    </location>
</feature>
<dbReference type="RefSeq" id="WP_151694174.1">
    <property type="nucleotide sequence ID" value="NZ_BMGX01000001.1"/>
</dbReference>
<keyword evidence="1" id="KW-0472">Membrane</keyword>
<name>A0A6L3ZBX5_9FLAO</name>
<gene>
    <name evidence="2" type="ORF">F8C82_13640</name>
</gene>
<dbReference type="EMBL" id="WBVQ01000003">
    <property type="protein sequence ID" value="KAB2815136.1"/>
    <property type="molecule type" value="Genomic_DNA"/>
</dbReference>
<feature type="transmembrane region" description="Helical" evidence="1">
    <location>
        <begin position="72"/>
        <end position="94"/>
    </location>
</feature>